<dbReference type="PROSITE" id="PS50011">
    <property type="entry name" value="PROTEIN_KINASE_DOM"/>
    <property type="match status" value="1"/>
</dbReference>
<sequence length="548" mass="64617">MILNNRYQIDCYNVVSEGTYGKIFPCVDILNPNLKLVAKVINACCGSKNTKFIAAINREPEILQSLQIFQNPHIVKCYQIGQIDENLIIVMEKCELGDLSKKIKQMKNQNQKFKAEEIIDFASQVIDGARLMAEQNVFHRDIKPQNILLAKDNKNNINYKIGDFGSARIVQDLRKEEDLTRWGTKIYSSPEIITQQKFSAQADIFSFGIVFFEFCFLQIPFQINQQQQFFNQLQNQQFKINVDNINGDQIQLNLIKMVLQNTIVFNQQDRMDWQSLHNIISQYKYNQNHGFYQLTNLQQNDKNNYIIVQQHVKLLDQKLQLVTNLMSQYKKCCQLNILSIPLDIFKLYLTFLACYRHIVALSSKSFYDNNYKILSKNIKRFMSQNQFQLLTESFFKNLKKEDQDLNSCAEMFLQNSFYTIEIVKYSIKFLGSQNFNQHIYQSLYQNLIQFKDYFDNPQQKESLDYEIFLEIANQFFYNQIVNCYMQKQINDFIENPAEINILIALQNQFGESEVFYSQQECNILQNAVSQIKVCFTQNEAIEYLFQNL</sequence>
<keyword evidence="4" id="KW-0067">ATP-binding</keyword>
<dbReference type="PROSITE" id="PS00108">
    <property type="entry name" value="PROTEIN_KINASE_ST"/>
    <property type="match status" value="1"/>
</dbReference>
<dbReference type="GO" id="GO:0010506">
    <property type="term" value="P:regulation of autophagy"/>
    <property type="evidence" value="ECO:0007669"/>
    <property type="project" value="InterPro"/>
</dbReference>
<dbReference type="InterPro" id="IPR008271">
    <property type="entry name" value="Ser/Thr_kinase_AS"/>
</dbReference>
<dbReference type="InterPro" id="IPR000719">
    <property type="entry name" value="Prot_kinase_dom"/>
</dbReference>
<dbReference type="Proteomes" id="UP000692954">
    <property type="component" value="Unassembled WGS sequence"/>
</dbReference>
<dbReference type="AlphaFoldDB" id="A0A8S1PG19"/>
<dbReference type="SMART" id="SM00220">
    <property type="entry name" value="S_TKc"/>
    <property type="match status" value="1"/>
</dbReference>
<evidence type="ECO:0000256" key="3">
    <source>
        <dbReference type="ARBA" id="ARBA00022777"/>
    </source>
</evidence>
<accession>A0A8S1PG19</accession>
<keyword evidence="8" id="KW-1185">Reference proteome</keyword>
<organism evidence="7 8">
    <name type="scientific">Paramecium sonneborni</name>
    <dbReference type="NCBI Taxonomy" id="65129"/>
    <lineage>
        <taxon>Eukaryota</taxon>
        <taxon>Sar</taxon>
        <taxon>Alveolata</taxon>
        <taxon>Ciliophora</taxon>
        <taxon>Intramacronucleata</taxon>
        <taxon>Oligohymenophorea</taxon>
        <taxon>Peniculida</taxon>
        <taxon>Parameciidae</taxon>
        <taxon>Paramecium</taxon>
    </lineage>
</organism>
<keyword evidence="1" id="KW-0808">Transferase</keyword>
<dbReference type="GO" id="GO:0005776">
    <property type="term" value="C:autophagosome"/>
    <property type="evidence" value="ECO:0007669"/>
    <property type="project" value="TreeGrafter"/>
</dbReference>
<dbReference type="CDD" id="cd00180">
    <property type="entry name" value="PKc"/>
    <property type="match status" value="1"/>
</dbReference>
<evidence type="ECO:0000259" key="6">
    <source>
        <dbReference type="PROSITE" id="PS50011"/>
    </source>
</evidence>
<reference evidence="7" key="1">
    <citation type="submission" date="2021-01" db="EMBL/GenBank/DDBJ databases">
        <authorList>
            <consortium name="Genoscope - CEA"/>
            <person name="William W."/>
        </authorList>
    </citation>
    <scope>NUCLEOTIDE SEQUENCE</scope>
</reference>
<comment type="caution">
    <text evidence="7">The sequence shown here is derived from an EMBL/GenBank/DDBJ whole genome shotgun (WGS) entry which is preliminary data.</text>
</comment>
<dbReference type="EMBL" id="CAJJDN010000077">
    <property type="protein sequence ID" value="CAD8102036.1"/>
    <property type="molecule type" value="Genomic_DNA"/>
</dbReference>
<evidence type="ECO:0000256" key="4">
    <source>
        <dbReference type="ARBA" id="ARBA00022840"/>
    </source>
</evidence>
<evidence type="ECO:0000256" key="1">
    <source>
        <dbReference type="ARBA" id="ARBA00022679"/>
    </source>
</evidence>
<dbReference type="GO" id="GO:0004674">
    <property type="term" value="F:protein serine/threonine kinase activity"/>
    <property type="evidence" value="ECO:0007669"/>
    <property type="project" value="InterPro"/>
</dbReference>
<dbReference type="InterPro" id="IPR045269">
    <property type="entry name" value="Atg1-like"/>
</dbReference>
<evidence type="ECO:0000256" key="2">
    <source>
        <dbReference type="ARBA" id="ARBA00022741"/>
    </source>
</evidence>
<dbReference type="PANTHER" id="PTHR24348">
    <property type="entry name" value="SERINE/THREONINE-PROTEIN KINASE UNC-51-RELATED"/>
    <property type="match status" value="1"/>
</dbReference>
<keyword evidence="2" id="KW-0547">Nucleotide-binding</keyword>
<dbReference type="Pfam" id="PF00069">
    <property type="entry name" value="Pkinase"/>
    <property type="match status" value="1"/>
</dbReference>
<dbReference type="GO" id="GO:0000045">
    <property type="term" value="P:autophagosome assembly"/>
    <property type="evidence" value="ECO:0007669"/>
    <property type="project" value="TreeGrafter"/>
</dbReference>
<dbReference type="GO" id="GO:0016020">
    <property type="term" value="C:membrane"/>
    <property type="evidence" value="ECO:0007669"/>
    <property type="project" value="TreeGrafter"/>
</dbReference>
<evidence type="ECO:0000256" key="5">
    <source>
        <dbReference type="SAM" id="Coils"/>
    </source>
</evidence>
<keyword evidence="5" id="KW-0175">Coiled coil</keyword>
<gene>
    <name evidence="7" type="ORF">PSON_ATCC_30995.1.T0770052</name>
</gene>
<proteinExistence type="predicted"/>
<dbReference type="GO" id="GO:0005829">
    <property type="term" value="C:cytosol"/>
    <property type="evidence" value="ECO:0007669"/>
    <property type="project" value="TreeGrafter"/>
</dbReference>
<dbReference type="OrthoDB" id="5337378at2759"/>
<protein>
    <recommendedName>
        <fullName evidence="6">Protein kinase domain-containing protein</fullName>
    </recommendedName>
</protein>
<feature type="coiled-coil region" evidence="5">
    <location>
        <begin position="89"/>
        <end position="116"/>
    </location>
</feature>
<dbReference type="PANTHER" id="PTHR24348:SF22">
    <property type="entry name" value="NON-SPECIFIC SERINE_THREONINE PROTEIN KINASE"/>
    <property type="match status" value="1"/>
</dbReference>
<dbReference type="GO" id="GO:0000407">
    <property type="term" value="C:phagophore assembly site"/>
    <property type="evidence" value="ECO:0007669"/>
    <property type="project" value="TreeGrafter"/>
</dbReference>
<feature type="domain" description="Protein kinase" evidence="6">
    <location>
        <begin position="9"/>
        <end position="292"/>
    </location>
</feature>
<evidence type="ECO:0000313" key="7">
    <source>
        <dbReference type="EMBL" id="CAD8102036.1"/>
    </source>
</evidence>
<dbReference type="GO" id="GO:0005524">
    <property type="term" value="F:ATP binding"/>
    <property type="evidence" value="ECO:0007669"/>
    <property type="project" value="UniProtKB-KW"/>
</dbReference>
<keyword evidence="3" id="KW-0418">Kinase</keyword>
<name>A0A8S1PG19_9CILI</name>
<evidence type="ECO:0000313" key="8">
    <source>
        <dbReference type="Proteomes" id="UP000692954"/>
    </source>
</evidence>